<sequence length="277" mass="28625">MGVRAVVGELGAGAGTLARGFGFWRTRPWLMALGLVPALIAFALLAAALLPLVLSLGPVTDALTPFAEDWIDGWRVAVRIAVGAVVMIAALVLAASLFTALTLVIGDPFYQRIWRAVEEDLGDPPSGEGSFWSTVGEGLRVLTLGVLVGVLVLLIGFIPVIGGPIAAVLGIVLPGRVLARELTGRAFDARDLDPAQRAALFRSGRSRTLGFGVATQLCFLVPLGAVLVMPAAVAGGTMLARDLRERTPTSLDPRGQGLAGQGPTGQDPTGQDPGGHA</sequence>
<dbReference type="InterPro" id="IPR059112">
    <property type="entry name" value="CysZ/EI24"/>
</dbReference>
<feature type="transmembrane region" description="Helical" evidence="11">
    <location>
        <begin position="76"/>
        <end position="105"/>
    </location>
</feature>
<dbReference type="Proteomes" id="UP001259347">
    <property type="component" value="Unassembled WGS sequence"/>
</dbReference>
<proteinExistence type="predicted"/>
<comment type="caution">
    <text evidence="12">The sequence shown here is derived from an EMBL/GenBank/DDBJ whole genome shotgun (WGS) entry which is preliminary data.</text>
</comment>
<evidence type="ECO:0000256" key="9">
    <source>
        <dbReference type="ARBA" id="ARBA00023136"/>
    </source>
</evidence>
<dbReference type="InterPro" id="IPR050480">
    <property type="entry name" value="CysZ-like"/>
</dbReference>
<keyword evidence="9 11" id="KW-0472">Membrane</keyword>
<dbReference type="Pfam" id="PF07264">
    <property type="entry name" value="EI24"/>
    <property type="match status" value="1"/>
</dbReference>
<evidence type="ECO:0000256" key="11">
    <source>
        <dbReference type="SAM" id="Phobius"/>
    </source>
</evidence>
<feature type="transmembrane region" description="Helical" evidence="11">
    <location>
        <begin position="29"/>
        <end position="56"/>
    </location>
</feature>
<dbReference type="PANTHER" id="PTHR37468">
    <property type="entry name" value="SULFATE TRANSPORTER CYSZ"/>
    <property type="match status" value="1"/>
</dbReference>
<feature type="transmembrane region" description="Helical" evidence="11">
    <location>
        <begin position="141"/>
        <end position="173"/>
    </location>
</feature>
<evidence type="ECO:0000313" key="12">
    <source>
        <dbReference type="EMBL" id="MDR6866664.1"/>
    </source>
</evidence>
<evidence type="ECO:0000256" key="4">
    <source>
        <dbReference type="ARBA" id="ARBA00022519"/>
    </source>
</evidence>
<keyword evidence="6 11" id="KW-0812">Transmembrane</keyword>
<reference evidence="12 13" key="1">
    <citation type="submission" date="2023-07" db="EMBL/GenBank/DDBJ databases">
        <title>Sorghum-associated microbial communities from plants grown in Nebraska, USA.</title>
        <authorList>
            <person name="Schachtman D."/>
        </authorList>
    </citation>
    <scope>NUCLEOTIDE SEQUENCE [LARGE SCALE GENOMIC DNA]</scope>
    <source>
        <strain evidence="12 13">2980</strain>
    </source>
</reference>
<evidence type="ECO:0000256" key="10">
    <source>
        <dbReference type="SAM" id="MobiDB-lite"/>
    </source>
</evidence>
<evidence type="ECO:0000256" key="7">
    <source>
        <dbReference type="ARBA" id="ARBA00022989"/>
    </source>
</evidence>
<evidence type="ECO:0000256" key="2">
    <source>
        <dbReference type="ARBA" id="ARBA00022448"/>
    </source>
</evidence>
<keyword evidence="2" id="KW-0813">Transport</keyword>
<feature type="transmembrane region" description="Helical" evidence="11">
    <location>
        <begin position="219"/>
        <end position="240"/>
    </location>
</feature>
<evidence type="ECO:0000256" key="3">
    <source>
        <dbReference type="ARBA" id="ARBA00022475"/>
    </source>
</evidence>
<evidence type="ECO:0000256" key="8">
    <source>
        <dbReference type="ARBA" id="ARBA00023032"/>
    </source>
</evidence>
<evidence type="ECO:0000256" key="1">
    <source>
        <dbReference type="ARBA" id="ARBA00004141"/>
    </source>
</evidence>
<evidence type="ECO:0000256" key="5">
    <source>
        <dbReference type="ARBA" id="ARBA00022605"/>
    </source>
</evidence>
<dbReference type="EMBL" id="JAVDUM010000004">
    <property type="protein sequence ID" value="MDR6866664.1"/>
    <property type="molecule type" value="Genomic_DNA"/>
</dbReference>
<protein>
    <submittedName>
        <fullName evidence="12">CysZ protein</fullName>
    </submittedName>
</protein>
<keyword evidence="4" id="KW-0997">Cell inner membrane</keyword>
<keyword evidence="13" id="KW-1185">Reference proteome</keyword>
<dbReference type="RefSeq" id="WP_310018683.1">
    <property type="nucleotide sequence ID" value="NZ_JAVDUM010000004.1"/>
</dbReference>
<gene>
    <name evidence="12" type="ORF">J2Y69_001257</name>
</gene>
<comment type="subcellular location">
    <subcellularLocation>
        <location evidence="1">Membrane</location>
        <topology evidence="1">Multi-pass membrane protein</topology>
    </subcellularLocation>
</comment>
<keyword evidence="3" id="KW-1003">Cell membrane</keyword>
<name>A0ABU1SAP9_9MICO</name>
<keyword evidence="8" id="KW-0764">Sulfate transport</keyword>
<evidence type="ECO:0000313" key="13">
    <source>
        <dbReference type="Proteomes" id="UP001259347"/>
    </source>
</evidence>
<feature type="region of interest" description="Disordered" evidence="10">
    <location>
        <begin position="247"/>
        <end position="277"/>
    </location>
</feature>
<accession>A0ABU1SAP9</accession>
<evidence type="ECO:0000256" key="6">
    <source>
        <dbReference type="ARBA" id="ARBA00022692"/>
    </source>
</evidence>
<keyword evidence="7 11" id="KW-1133">Transmembrane helix</keyword>
<dbReference type="PANTHER" id="PTHR37468:SF1">
    <property type="entry name" value="SULFATE TRANSPORTER CYSZ"/>
    <property type="match status" value="1"/>
</dbReference>
<keyword evidence="5" id="KW-0028">Amino-acid biosynthesis</keyword>
<organism evidence="12 13">
    <name type="scientific">Microbacterium resistens</name>
    <dbReference type="NCBI Taxonomy" id="156977"/>
    <lineage>
        <taxon>Bacteria</taxon>
        <taxon>Bacillati</taxon>
        <taxon>Actinomycetota</taxon>
        <taxon>Actinomycetes</taxon>
        <taxon>Micrococcales</taxon>
        <taxon>Microbacteriaceae</taxon>
        <taxon>Microbacterium</taxon>
    </lineage>
</organism>